<organism evidence="2 3">
    <name type="scientific">Lysobacter arvi</name>
    <dbReference type="NCBI Taxonomy" id="3038776"/>
    <lineage>
        <taxon>Bacteria</taxon>
        <taxon>Pseudomonadati</taxon>
        <taxon>Pseudomonadota</taxon>
        <taxon>Gammaproteobacteria</taxon>
        <taxon>Lysobacterales</taxon>
        <taxon>Lysobacteraceae</taxon>
        <taxon>Lysobacter</taxon>
    </lineage>
</organism>
<accession>A0ABU1CB80</accession>
<comment type="caution">
    <text evidence="2">The sequence shown here is derived from an EMBL/GenBank/DDBJ whole genome shotgun (WGS) entry which is preliminary data.</text>
</comment>
<dbReference type="SMART" id="SM00987">
    <property type="entry name" value="UreE_C"/>
    <property type="match status" value="1"/>
</dbReference>
<keyword evidence="2" id="KW-0378">Hydrolase</keyword>
<name>A0ABU1CB80_9GAMM</name>
<dbReference type="Pfam" id="PF03167">
    <property type="entry name" value="UDG"/>
    <property type="match status" value="1"/>
</dbReference>
<gene>
    <name evidence="2" type="ORF">P8609_05610</name>
</gene>
<keyword evidence="3" id="KW-1185">Reference proteome</keyword>
<keyword evidence="2" id="KW-0326">Glycosidase</keyword>
<dbReference type="InterPro" id="IPR026353">
    <property type="entry name" value="Hypoxan-DNA_Glyclase"/>
</dbReference>
<protein>
    <submittedName>
        <fullName evidence="2">DNA-deoxyinosine glycosylase</fullName>
        <ecNumber evidence="2">3.2.2.15</ecNumber>
    </submittedName>
</protein>
<dbReference type="RefSeq" id="WP_309261587.1">
    <property type="nucleotide sequence ID" value="NZ_JARUHG010000001.1"/>
</dbReference>
<dbReference type="SUPFAM" id="SSF52141">
    <property type="entry name" value="Uracil-DNA glycosylase-like"/>
    <property type="match status" value="1"/>
</dbReference>
<evidence type="ECO:0000259" key="1">
    <source>
        <dbReference type="SMART" id="SM00986"/>
    </source>
</evidence>
<proteinExistence type="predicted"/>
<dbReference type="EMBL" id="JARUHG010000001">
    <property type="protein sequence ID" value="MDR0182448.1"/>
    <property type="molecule type" value="Genomic_DNA"/>
</dbReference>
<dbReference type="EC" id="3.2.2.15" evidence="2"/>
<reference evidence="2 3" key="1">
    <citation type="submission" date="2023-04" db="EMBL/GenBank/DDBJ databases">
        <title>Lysobacter sp. strain UC isolated from soil sample.</title>
        <authorList>
            <person name="Choksket S."/>
            <person name="Harshvardhan F."/>
            <person name="Rana R."/>
            <person name="Patil P.B."/>
            <person name="Korpole S."/>
        </authorList>
    </citation>
    <scope>NUCLEOTIDE SEQUENCE [LARGE SCALE GENOMIC DNA]</scope>
    <source>
        <strain evidence="2 3">UC</strain>
    </source>
</reference>
<feature type="domain" description="Uracil-DNA glycosylase-like" evidence="1">
    <location>
        <begin position="16"/>
        <end position="171"/>
    </location>
</feature>
<dbReference type="SMART" id="SM00986">
    <property type="entry name" value="UDG"/>
    <property type="match status" value="1"/>
</dbReference>
<dbReference type="InterPro" id="IPR005122">
    <property type="entry name" value="Uracil-DNA_glycosylase-like"/>
</dbReference>
<dbReference type="NCBIfam" id="TIGR04274">
    <property type="entry name" value="hypoxanDNAglyco"/>
    <property type="match status" value="1"/>
</dbReference>
<dbReference type="InterPro" id="IPR036895">
    <property type="entry name" value="Uracil-DNA_glycosylase-like_sf"/>
</dbReference>
<dbReference type="GO" id="GO:0033958">
    <property type="term" value="F:DNA-deoxyinosine glycosylase activity"/>
    <property type="evidence" value="ECO:0007669"/>
    <property type="project" value="UniProtKB-EC"/>
</dbReference>
<evidence type="ECO:0000313" key="2">
    <source>
        <dbReference type="EMBL" id="MDR0182448.1"/>
    </source>
</evidence>
<sequence>MDTPRAANASLLQGFPPVTTPAARVLVLGSMPGAASLQASRYYAHPRNAFWPIMGALVGADPALPYPRRLVRLTSAGIALWDVLDRCEREGSLDSAIVDATAQANDFATFFRQHARLTTVLFIGAKAEAAYRRLGPPLAAFGLRSQRLPSTSPANASVRFEKKLAAWREALQAAGVVLDQER</sequence>
<dbReference type="CDD" id="cd10032">
    <property type="entry name" value="UDG-F6_HDG"/>
    <property type="match status" value="1"/>
</dbReference>
<dbReference type="Gene3D" id="3.40.470.10">
    <property type="entry name" value="Uracil-DNA glycosylase-like domain"/>
    <property type="match status" value="1"/>
</dbReference>
<evidence type="ECO:0000313" key="3">
    <source>
        <dbReference type="Proteomes" id="UP001233535"/>
    </source>
</evidence>
<dbReference type="Proteomes" id="UP001233535">
    <property type="component" value="Unassembled WGS sequence"/>
</dbReference>